<dbReference type="KEGG" id="yey:Y11_07651"/>
<feature type="binding site" evidence="3">
    <location>
        <position position="400"/>
    </location>
    <ligand>
        <name>CoA</name>
        <dbReference type="ChEBI" id="CHEBI:57287"/>
    </ligand>
</feature>
<feature type="binding site" evidence="3">
    <location>
        <position position="376"/>
    </location>
    <ligand>
        <name>CoA</name>
        <dbReference type="ChEBI" id="CHEBI:57287"/>
    </ligand>
</feature>
<evidence type="ECO:0000256" key="2">
    <source>
        <dbReference type="PIRSR" id="PIRSR617821-1"/>
    </source>
</evidence>
<dbReference type="GO" id="GO:0008775">
    <property type="term" value="F:acetate CoA-transferase activity"/>
    <property type="evidence" value="ECO:0007669"/>
    <property type="project" value="InterPro"/>
</dbReference>
<dbReference type="EMBL" id="FR729477">
    <property type="protein sequence ID" value="CBY27416.1"/>
    <property type="molecule type" value="Genomic_DNA"/>
</dbReference>
<comment type="similarity">
    <text evidence="1">Belongs to the acetyl-CoA hydrolase/transferase family.</text>
</comment>
<feature type="active site" description="5-glutamyl coenzyme A thioester intermediate" evidence="2">
    <location>
        <position position="286"/>
    </location>
</feature>
<feature type="domain" description="Acetyl-CoA hydrolase/transferase N-terminal" evidence="4">
    <location>
        <begin position="2"/>
        <end position="213"/>
    </location>
</feature>
<dbReference type="HOGENOM" id="CLU_019748_3_0_6"/>
<dbReference type="InterPro" id="IPR038460">
    <property type="entry name" value="AcetylCoA_hyd_C_sf"/>
</dbReference>
<dbReference type="NCBIfam" id="TIGR03458">
    <property type="entry name" value="YgfH_subfam"/>
    <property type="match status" value="1"/>
</dbReference>
<name>A0A0H3NZL7_YERE1</name>
<feature type="binding site" evidence="3">
    <location>
        <position position="380"/>
    </location>
    <ligand>
        <name>CoA</name>
        <dbReference type="ChEBI" id="CHEBI:57287"/>
    </ligand>
</feature>
<proteinExistence type="inferred from homology"/>
<dbReference type="FunFam" id="3.40.1080.20:FF:000001">
    <property type="entry name" value="Acetyl-CoA hydrolase Ach1"/>
    <property type="match status" value="1"/>
</dbReference>
<dbReference type="InterPro" id="IPR037171">
    <property type="entry name" value="NagB/RpiA_transferase-like"/>
</dbReference>
<dbReference type="GeneID" id="31408884"/>
<dbReference type="GO" id="GO:0006084">
    <property type="term" value="P:acetyl-CoA metabolic process"/>
    <property type="evidence" value="ECO:0007669"/>
    <property type="project" value="InterPro"/>
</dbReference>
<dbReference type="PANTHER" id="PTHR43609">
    <property type="entry name" value="ACETYL-COA HYDROLASE"/>
    <property type="match status" value="1"/>
</dbReference>
<dbReference type="RefSeq" id="WP_005161635.1">
    <property type="nucleotide sequence ID" value="NC_017564.1"/>
</dbReference>
<protein>
    <submittedName>
        <fullName evidence="6">Acetyl-CoA hydrolase</fullName>
        <ecNumber evidence="6">3.1.2.1</ecNumber>
    </submittedName>
</protein>
<dbReference type="InterPro" id="IPR046433">
    <property type="entry name" value="ActCoA_hydro"/>
</dbReference>
<reference evidence="6 7" key="1">
    <citation type="journal article" date="2011" name="J. Bacteriol.">
        <title>Complete genome sequence of Yersinia enterocolitica subsp. palearctica serogroup O:3.</title>
        <authorList>
            <person name="Batzilla J."/>
            <person name="Hoper D."/>
            <person name="Antonenka U."/>
            <person name="Heesemann J."/>
            <person name="Rakin A."/>
        </authorList>
    </citation>
    <scope>NUCLEOTIDE SEQUENCE [LARGE SCALE GENOMIC DNA]</scope>
    <source>
        <strain evidence="7">DSM 13030 / CIP 106945 / Y11</strain>
    </source>
</reference>
<keyword evidence="6" id="KW-0378">Hydrolase</keyword>
<evidence type="ECO:0000259" key="4">
    <source>
        <dbReference type="Pfam" id="PF02550"/>
    </source>
</evidence>
<evidence type="ECO:0000259" key="5">
    <source>
        <dbReference type="Pfam" id="PF13336"/>
    </source>
</evidence>
<dbReference type="InterPro" id="IPR003702">
    <property type="entry name" value="ActCoA_hydro_N"/>
</dbReference>
<dbReference type="Pfam" id="PF13336">
    <property type="entry name" value="AcetylCoA_hyd_C"/>
    <property type="match status" value="1"/>
</dbReference>
<dbReference type="GO" id="GO:0003986">
    <property type="term" value="F:acetyl-CoA hydrolase activity"/>
    <property type="evidence" value="ECO:0007669"/>
    <property type="project" value="UniProtKB-EC"/>
</dbReference>
<dbReference type="InterPro" id="IPR017821">
    <property type="entry name" value="Succinate_CoA_transferase"/>
</dbReference>
<organism evidence="6 7">
    <name type="scientific">Yersinia enterocolitica subsp. palearctica serotype O:3 (strain DSM 13030 / CIP 106945 / Y11)</name>
    <dbReference type="NCBI Taxonomy" id="930944"/>
    <lineage>
        <taxon>Bacteria</taxon>
        <taxon>Pseudomonadati</taxon>
        <taxon>Pseudomonadota</taxon>
        <taxon>Gammaproteobacteria</taxon>
        <taxon>Enterobacterales</taxon>
        <taxon>Yersiniaceae</taxon>
        <taxon>Yersinia</taxon>
    </lineage>
</organism>
<evidence type="ECO:0000313" key="7">
    <source>
        <dbReference type="Proteomes" id="UP000008084"/>
    </source>
</evidence>
<dbReference type="EC" id="3.1.2.1" evidence="6"/>
<dbReference type="Gene3D" id="3.40.1080.10">
    <property type="entry name" value="Glutaconate Coenzyme A-transferase"/>
    <property type="match status" value="1"/>
</dbReference>
<dbReference type="InterPro" id="IPR026888">
    <property type="entry name" value="AcetylCoA_hyd_C"/>
</dbReference>
<evidence type="ECO:0000256" key="3">
    <source>
        <dbReference type="PIRSR" id="PIRSR617821-2"/>
    </source>
</evidence>
<gene>
    <name evidence="6" type="ordered locus">Y11_07651</name>
</gene>
<dbReference type="PATRIC" id="fig|930944.6.peg.755"/>
<dbReference type="Proteomes" id="UP000008084">
    <property type="component" value="Chromosome"/>
</dbReference>
<dbReference type="Gene3D" id="3.40.1080.20">
    <property type="entry name" value="Acetyl-CoA hydrolase/transferase C-terminal domain"/>
    <property type="match status" value="1"/>
</dbReference>
<evidence type="ECO:0000313" key="6">
    <source>
        <dbReference type="EMBL" id="CBY27416.1"/>
    </source>
</evidence>
<dbReference type="PANTHER" id="PTHR43609:SF1">
    <property type="entry name" value="ACETYL-COA HYDROLASE"/>
    <property type="match status" value="1"/>
</dbReference>
<evidence type="ECO:0000256" key="1">
    <source>
        <dbReference type="ARBA" id="ARBA00009632"/>
    </source>
</evidence>
<dbReference type="GO" id="GO:0006083">
    <property type="term" value="P:acetate metabolic process"/>
    <property type="evidence" value="ECO:0007669"/>
    <property type="project" value="InterPro"/>
</dbReference>
<accession>A0A0H3NZL7</accession>
<sequence length="493" mass="53982">MKRSYCRLTADEAAECIEHGNMVVFSGFTPAGAPKVLPAAIAKRAIAHHQQQKEFQIRLLTGASISAQADDELAAAEAVVWRAPYQTASLLREKINQGSVSFVDLHLSEVAQMVNYGFFGDIDVAVIEASTITADGKVYLTSGIGNSPMFLHKAKKIIIELNHYHSPRVAELADIVMLGAPPRRNTLPIFHTLDKVGQPYVQVDPAKIAGIVETELPDASNSLDRENPLCEKIADNVVSFLLNELKLGRIPPEFLPLQSGVGNINNTVMKRLGENPDIPPFMMYSEVLQESVAQLLETEKVLGVSASSLTISPATLKKIYDNMDFFSSRIVLRPQEISNNPEIIRRLGVIALNVGLEFDIYGHANSTHVAGTELVNGIGGSADFERNAYLSIFMAPSIVKGGKVSTIVPMCTHVDHSEHSVKVIVTEQGVADLRGLSPIQRAVAIINNCAHPMYRDYLYQYLAQAKGGHLHHDLTQAFRLHQNLFEYGSMLAP</sequence>
<dbReference type="AlphaFoldDB" id="A0A0H3NZL7"/>
<dbReference type="Pfam" id="PF02550">
    <property type="entry name" value="AcetylCoA_hydro"/>
    <property type="match status" value="1"/>
</dbReference>
<feature type="domain" description="Acetyl-CoA hydrolase/transferase C-terminal" evidence="5">
    <location>
        <begin position="317"/>
        <end position="461"/>
    </location>
</feature>
<dbReference type="SUPFAM" id="SSF100950">
    <property type="entry name" value="NagB/RpiA/CoA transferase-like"/>
    <property type="match status" value="2"/>
</dbReference>